<evidence type="ECO:0000256" key="4">
    <source>
        <dbReference type="ARBA" id="ARBA00022960"/>
    </source>
</evidence>
<proteinExistence type="inferred from homology"/>
<comment type="subunit">
    <text evidence="6">Forms polymers.</text>
</comment>
<comment type="function">
    <text evidence="6">Forms membrane-associated dynamic filaments that are essential for cell shape determination. Acts by regulating cell wall synthesis and cell elongation, and thus cell shape. A feedback loop between cell geometry and MreB localization may maintain elongated cell shape by targeting cell wall growth to regions of negative cell wall curvature.</text>
</comment>
<dbReference type="InterPro" id="IPR043129">
    <property type="entry name" value="ATPase_NBD"/>
</dbReference>
<feature type="binding site" evidence="6">
    <location>
        <begin position="13"/>
        <end position="15"/>
    </location>
    <ligand>
        <name>ATP</name>
        <dbReference type="ChEBI" id="CHEBI:30616"/>
    </ligand>
</feature>
<evidence type="ECO:0000256" key="6">
    <source>
        <dbReference type="HAMAP-Rule" id="MF_02207"/>
    </source>
</evidence>
<dbReference type="PANTHER" id="PTHR42749:SF1">
    <property type="entry name" value="CELL SHAPE-DETERMINING PROTEIN MREB"/>
    <property type="match status" value="1"/>
</dbReference>
<feature type="binding site" evidence="6">
    <location>
        <begin position="287"/>
        <end position="290"/>
    </location>
    <ligand>
        <name>ATP</name>
        <dbReference type="ChEBI" id="CHEBI:30616"/>
    </ligand>
</feature>
<dbReference type="GO" id="GO:0008360">
    <property type="term" value="P:regulation of cell shape"/>
    <property type="evidence" value="ECO:0007669"/>
    <property type="project" value="UniProtKB-UniRule"/>
</dbReference>
<dbReference type="EMBL" id="LGGH01000065">
    <property type="protein sequence ID" value="KUK67829.1"/>
    <property type="molecule type" value="Genomic_DNA"/>
</dbReference>
<evidence type="ECO:0000256" key="3">
    <source>
        <dbReference type="ARBA" id="ARBA00022840"/>
    </source>
</evidence>
<dbReference type="HAMAP" id="MF_02207">
    <property type="entry name" value="MreB"/>
    <property type="match status" value="1"/>
</dbReference>
<evidence type="ECO:0000313" key="7">
    <source>
        <dbReference type="EMBL" id="KUK67829.1"/>
    </source>
</evidence>
<dbReference type="Pfam" id="PF06723">
    <property type="entry name" value="MreB_Mbl"/>
    <property type="match status" value="1"/>
</dbReference>
<dbReference type="GO" id="GO:0005737">
    <property type="term" value="C:cytoplasm"/>
    <property type="evidence" value="ECO:0007669"/>
    <property type="project" value="UniProtKB-SubCell"/>
</dbReference>
<dbReference type="GO" id="GO:0000902">
    <property type="term" value="P:cell morphogenesis"/>
    <property type="evidence" value="ECO:0007669"/>
    <property type="project" value="InterPro"/>
</dbReference>
<dbReference type="PRINTS" id="PR01652">
    <property type="entry name" value="SHAPEPROTEIN"/>
</dbReference>
<dbReference type="GO" id="GO:0005524">
    <property type="term" value="F:ATP binding"/>
    <property type="evidence" value="ECO:0007669"/>
    <property type="project" value="UniProtKB-KW"/>
</dbReference>
<dbReference type="NCBIfam" id="TIGR00904">
    <property type="entry name" value="mreB"/>
    <property type="match status" value="1"/>
</dbReference>
<dbReference type="NCBIfam" id="NF010539">
    <property type="entry name" value="PRK13927.1"/>
    <property type="match status" value="1"/>
</dbReference>
<gene>
    <name evidence="6" type="primary">mreB</name>
    <name evidence="7" type="ORF">XD86_0570</name>
</gene>
<evidence type="ECO:0000256" key="1">
    <source>
        <dbReference type="ARBA" id="ARBA00022490"/>
    </source>
</evidence>
<dbReference type="Proteomes" id="UP000054260">
    <property type="component" value="Unassembled WGS sequence"/>
</dbReference>
<dbReference type="PANTHER" id="PTHR42749">
    <property type="entry name" value="CELL SHAPE-DETERMINING PROTEIN MREB"/>
    <property type="match status" value="1"/>
</dbReference>
<dbReference type="SUPFAM" id="SSF53067">
    <property type="entry name" value="Actin-like ATPase domain"/>
    <property type="match status" value="2"/>
</dbReference>
<evidence type="ECO:0000313" key="8">
    <source>
        <dbReference type="Proteomes" id="UP000054260"/>
    </source>
</evidence>
<protein>
    <recommendedName>
        <fullName evidence="6">Cell shape-determining protein MreB</fullName>
    </recommendedName>
</protein>
<dbReference type="InterPro" id="IPR056546">
    <property type="entry name" value="MreB_MamK-like"/>
</dbReference>
<organism evidence="7 8">
    <name type="scientific">Mesotoga infera</name>
    <dbReference type="NCBI Taxonomy" id="1236046"/>
    <lineage>
        <taxon>Bacteria</taxon>
        <taxon>Thermotogati</taxon>
        <taxon>Thermotogota</taxon>
        <taxon>Thermotogae</taxon>
        <taxon>Kosmotogales</taxon>
        <taxon>Kosmotogaceae</taxon>
        <taxon>Mesotoga</taxon>
    </lineage>
</organism>
<keyword evidence="3 6" id="KW-0067">ATP-binding</keyword>
<feature type="binding site" evidence="6">
    <location>
        <begin position="157"/>
        <end position="159"/>
    </location>
    <ligand>
        <name>ATP</name>
        <dbReference type="ChEBI" id="CHEBI:30616"/>
    </ligand>
</feature>
<sequence length="339" mass="36124">MFLRQDMGIDLGTANTLVYVRGQGVVTNEPSVVAIDVNSGKILQVGLEAKRMVGKTPASIVATRPLKDGVIADYDIALTMLKYFMGRATGRRSFVKPRIVIGVPSGATEVERKAIVDAGMEAGAKKVFLIEEPMASSIGAGLNVEEPTGNMIVDIGGGTTEIAVISLGSIVLSQSIRVGGDEMDDYIVQYIKEKYRLMIGEKTAERIKMEIGNVVETEEADSSYAEIVGLDLNSGLPRKISVSGAEVREAIVEPVARIVEAVKLTVENTPPELISDIVQCGIVVAGGGSLLNGMQELIQRETGITVVIADDPLTCVARGAGQVLERVSILERLEKGNLR</sequence>
<dbReference type="PATRIC" id="fig|1236046.6.peg.698"/>
<evidence type="ECO:0000256" key="2">
    <source>
        <dbReference type="ARBA" id="ARBA00022741"/>
    </source>
</evidence>
<feature type="binding site" evidence="6">
    <location>
        <begin position="205"/>
        <end position="208"/>
    </location>
    <ligand>
        <name>ATP</name>
        <dbReference type="ChEBI" id="CHEBI:30616"/>
    </ligand>
</feature>
<dbReference type="Gene3D" id="3.30.420.40">
    <property type="match status" value="3"/>
</dbReference>
<comment type="caution">
    <text evidence="7">The sequence shown here is derived from an EMBL/GenBank/DDBJ whole genome shotgun (WGS) entry which is preliminary data.</text>
</comment>
<keyword evidence="1 6" id="KW-0963">Cytoplasm</keyword>
<name>A0A101H0E5_9BACT</name>
<evidence type="ECO:0000256" key="5">
    <source>
        <dbReference type="ARBA" id="ARBA00023458"/>
    </source>
</evidence>
<dbReference type="AlphaFoldDB" id="A0A101H0E5"/>
<reference evidence="8" key="1">
    <citation type="journal article" date="2015" name="MBio">
        <title>Genome-Resolved Metagenomic Analysis Reveals Roles for Candidate Phyla and Other Microbial Community Members in Biogeochemical Transformations in Oil Reservoirs.</title>
        <authorList>
            <person name="Hu P."/>
            <person name="Tom L."/>
            <person name="Singh A."/>
            <person name="Thomas B.C."/>
            <person name="Baker B.J."/>
            <person name="Piceno Y.M."/>
            <person name="Andersen G.L."/>
            <person name="Banfield J.F."/>
        </authorList>
    </citation>
    <scope>NUCLEOTIDE SEQUENCE [LARGE SCALE GENOMIC DNA]</scope>
</reference>
<comment type="subcellular location">
    <subcellularLocation>
        <location evidence="6">Cytoplasm</location>
    </subcellularLocation>
    <text evidence="6">Membrane-associated.</text>
</comment>
<dbReference type="CDD" id="cd10225">
    <property type="entry name" value="ASKHA_NBD_MreB-like"/>
    <property type="match status" value="1"/>
</dbReference>
<comment type="similarity">
    <text evidence="5 6">Belongs to the FtsA/MreB family.</text>
</comment>
<accession>A0A101H0E5</accession>
<dbReference type="InterPro" id="IPR004753">
    <property type="entry name" value="MreB"/>
</dbReference>
<keyword evidence="4 6" id="KW-0133">Cell shape</keyword>
<keyword evidence="2 6" id="KW-0547">Nucleotide-binding</keyword>